<sequence length="322" mass="35848">MLAAVDGQRRARHARRIREIARGVGDVVRARRPPAHEADYPHLRRERERLRGGRAVQRGLRERVRQALGRRMKQRLVEQMNHDRALALVVARGVGRRVGERAREHERRGDAARHRARERRVADVARVVRDGRGLRDDARRPAERRAALGDEPRDIRLGRQIGDEHRRAAAERLDFGGERGGRAGFVARGGRERDVPAAPSEADGERASDGRGVGRGPRGGGRAARARGMRSGVRLLPACSRGAHRRAIRRRRAGWRVARRGGIGRLRCDRPCRFGGACLRGARMHGARDQHDPRGAGRGCVAGVGGDGHLQCRDESESSRTR</sequence>
<dbReference type="EMBL" id="CP000086">
    <property type="protein sequence ID" value="ABC38896.1"/>
    <property type="molecule type" value="Genomic_DNA"/>
</dbReference>
<dbReference type="AlphaFoldDB" id="Q2T1U8"/>
<gene>
    <name evidence="2" type="ordered locus">BTH_I0293</name>
</gene>
<feature type="compositionally biased region" description="Gly residues" evidence="1">
    <location>
        <begin position="211"/>
        <end position="222"/>
    </location>
</feature>
<protein>
    <submittedName>
        <fullName evidence="2">Uncharacterized protein</fullName>
    </submittedName>
</protein>
<keyword evidence="3" id="KW-1185">Reference proteome</keyword>
<accession>Q2T1U8</accession>
<evidence type="ECO:0000313" key="2">
    <source>
        <dbReference type="EMBL" id="ABC38896.1"/>
    </source>
</evidence>
<reference evidence="2 3" key="1">
    <citation type="journal article" date="2005" name="BMC Genomics">
        <title>Bacterial genome adaptation to niches: divergence of the potential virulence genes in three Burkholderia species of different survival strategies.</title>
        <authorList>
            <person name="Kim H.S."/>
            <person name="Schell M.A."/>
            <person name="Yu Y."/>
            <person name="Ulrich R.L."/>
            <person name="Sarria S.H."/>
            <person name="Nierman W.C."/>
            <person name="DeShazer D."/>
        </authorList>
    </citation>
    <scope>NUCLEOTIDE SEQUENCE [LARGE SCALE GENOMIC DNA]</scope>
    <source>
        <strain evidence="3">ATCC 700388 / DSM 13276 / CCUG 48851 / CIP 106301 / E264</strain>
    </source>
</reference>
<proteinExistence type="predicted"/>
<dbReference type="HOGENOM" id="CLU_862436_0_0_4"/>
<organism evidence="2 3">
    <name type="scientific">Burkholderia thailandensis (strain ATCC 700388 / DSM 13276 / CCUG 48851 / CIP 106301 / E264)</name>
    <dbReference type="NCBI Taxonomy" id="271848"/>
    <lineage>
        <taxon>Bacteria</taxon>
        <taxon>Pseudomonadati</taxon>
        <taxon>Pseudomonadota</taxon>
        <taxon>Betaproteobacteria</taxon>
        <taxon>Burkholderiales</taxon>
        <taxon>Burkholderiaceae</taxon>
        <taxon>Burkholderia</taxon>
        <taxon>pseudomallei group</taxon>
    </lineage>
</organism>
<dbReference type="Proteomes" id="UP000001930">
    <property type="component" value="Chromosome I"/>
</dbReference>
<feature type="region of interest" description="Disordered" evidence="1">
    <location>
        <begin position="181"/>
        <end position="228"/>
    </location>
</feature>
<name>Q2T1U8_BURTA</name>
<dbReference type="KEGG" id="bte:BTH_I0293"/>
<evidence type="ECO:0000313" key="3">
    <source>
        <dbReference type="Proteomes" id="UP000001930"/>
    </source>
</evidence>
<evidence type="ECO:0000256" key="1">
    <source>
        <dbReference type="SAM" id="MobiDB-lite"/>
    </source>
</evidence>